<dbReference type="GO" id="GO:0003676">
    <property type="term" value="F:nucleic acid binding"/>
    <property type="evidence" value="ECO:0007669"/>
    <property type="project" value="InterPro"/>
</dbReference>
<proteinExistence type="predicted"/>
<evidence type="ECO:0000256" key="2">
    <source>
        <dbReference type="SAM" id="MobiDB-lite"/>
    </source>
</evidence>
<feature type="compositionally biased region" description="Polar residues" evidence="2">
    <location>
        <begin position="254"/>
        <end position="281"/>
    </location>
</feature>
<feature type="compositionally biased region" description="Basic and acidic residues" evidence="2">
    <location>
        <begin position="375"/>
        <end position="387"/>
    </location>
</feature>
<dbReference type="GO" id="GO:0008270">
    <property type="term" value="F:zinc ion binding"/>
    <property type="evidence" value="ECO:0007669"/>
    <property type="project" value="UniProtKB-KW"/>
</dbReference>
<accession>A0A9N9H4G1</accession>
<feature type="region of interest" description="Disordered" evidence="2">
    <location>
        <begin position="231"/>
        <end position="318"/>
    </location>
</feature>
<dbReference type="AlphaFoldDB" id="A0A9N9H4G1"/>
<dbReference type="EMBL" id="CAJVPS010010396">
    <property type="protein sequence ID" value="CAG8657738.1"/>
    <property type="molecule type" value="Genomic_DNA"/>
</dbReference>
<reference evidence="4" key="1">
    <citation type="submission" date="2021-06" db="EMBL/GenBank/DDBJ databases">
        <authorList>
            <person name="Kallberg Y."/>
            <person name="Tangrot J."/>
            <person name="Rosling A."/>
        </authorList>
    </citation>
    <scope>NUCLEOTIDE SEQUENCE</scope>
    <source>
        <strain evidence="4">FL130A</strain>
    </source>
</reference>
<dbReference type="InterPro" id="IPR045358">
    <property type="entry name" value="Ty3_capsid"/>
</dbReference>
<dbReference type="OrthoDB" id="2426170at2759"/>
<dbReference type="Gene3D" id="4.10.60.10">
    <property type="entry name" value="Zinc finger, CCHC-type"/>
    <property type="match status" value="1"/>
</dbReference>
<evidence type="ECO:0000256" key="1">
    <source>
        <dbReference type="PROSITE-ProRule" id="PRU00047"/>
    </source>
</evidence>
<feature type="region of interest" description="Disordered" evidence="2">
    <location>
        <begin position="368"/>
        <end position="389"/>
    </location>
</feature>
<keyword evidence="1" id="KW-0862">Zinc</keyword>
<dbReference type="InterPro" id="IPR036875">
    <property type="entry name" value="Znf_CCHC_sf"/>
</dbReference>
<comment type="caution">
    <text evidence="4">The sequence shown here is derived from an EMBL/GenBank/DDBJ whole genome shotgun (WGS) entry which is preliminary data.</text>
</comment>
<keyword evidence="5" id="KW-1185">Reference proteome</keyword>
<sequence length="634" mass="72902">MSTKDLTKPFYYGSNSESIENFVDDYEGYAAMKDWDETKMRLVVGLHVAEPLRDWVRDIVENNTSWKDVKAAILKSAKSKYDVEMKIESLMNLKLSENESIVSYTNRFDACAKRVKNEVSNREVKHWYLRGLPAKYREKVKQRYPETYEETKDWAIKIEKHEKSDEFDLKKANVIGEESACQMDPDVDDLANAFSELKIRRVSQGGQGEKGVEKIDKLESTVNELTKLVKDIANNKNQPNPNQQNRPSRNQPRDTQGNWRQRQNPIHPAPSSQSNQTNTRRCYNCGQEGHISRNCPIRAPPNPPINQNVEARSSNPESVDIQGASVRYFEITEASPDGGDEYLKIEMVKGEPIFDVRNYNLRKRKHLEVEPAPDLPDKRTRSDENTTNKESQIKGATMYIPLSELTQELDILKKIADLEMTVTLGQLFKWSPKARVEILRALTRKKREADVSLLDTNVSIVRAVQVNFDRQVGDVPMGTIRINDELIDVPIDPGSCLNLMHINYANKKGLVWKSAKGRGRMADNRVSNFVGYRPNIKVDVDRFWDEEVSFVVSVAPERWAIEENDNDFKEEVDDEDDTDFMIMRRVQVDELNNLRVEILNNAKNAAVIKVHEIEPVSDEQLPRSYCGQVVYWNT</sequence>
<feature type="domain" description="CCHC-type" evidence="3">
    <location>
        <begin position="280"/>
        <end position="296"/>
    </location>
</feature>
<evidence type="ECO:0000259" key="3">
    <source>
        <dbReference type="PROSITE" id="PS50158"/>
    </source>
</evidence>
<evidence type="ECO:0000313" key="4">
    <source>
        <dbReference type="EMBL" id="CAG8657738.1"/>
    </source>
</evidence>
<dbReference type="Proteomes" id="UP000789508">
    <property type="component" value="Unassembled WGS sequence"/>
</dbReference>
<gene>
    <name evidence="4" type="ORF">ALEPTO_LOCUS10227</name>
</gene>
<dbReference type="PANTHER" id="PTHR33223">
    <property type="entry name" value="CCHC-TYPE DOMAIN-CONTAINING PROTEIN"/>
    <property type="match status" value="1"/>
</dbReference>
<feature type="compositionally biased region" description="Low complexity" evidence="2">
    <location>
        <begin position="234"/>
        <end position="250"/>
    </location>
</feature>
<organism evidence="4 5">
    <name type="scientific">Ambispora leptoticha</name>
    <dbReference type="NCBI Taxonomy" id="144679"/>
    <lineage>
        <taxon>Eukaryota</taxon>
        <taxon>Fungi</taxon>
        <taxon>Fungi incertae sedis</taxon>
        <taxon>Mucoromycota</taxon>
        <taxon>Glomeromycotina</taxon>
        <taxon>Glomeromycetes</taxon>
        <taxon>Archaeosporales</taxon>
        <taxon>Ambisporaceae</taxon>
        <taxon>Ambispora</taxon>
    </lineage>
</organism>
<keyword evidence="1" id="KW-0863">Zinc-finger</keyword>
<dbReference type="SMART" id="SM00343">
    <property type="entry name" value="ZnF_C2HC"/>
    <property type="match status" value="1"/>
</dbReference>
<feature type="non-terminal residue" evidence="4">
    <location>
        <position position="634"/>
    </location>
</feature>
<feature type="compositionally biased region" description="Polar residues" evidence="2">
    <location>
        <begin position="305"/>
        <end position="317"/>
    </location>
</feature>
<name>A0A9N9H4G1_9GLOM</name>
<evidence type="ECO:0000313" key="5">
    <source>
        <dbReference type="Proteomes" id="UP000789508"/>
    </source>
</evidence>
<dbReference type="PANTHER" id="PTHR33223:SF6">
    <property type="entry name" value="CCHC-TYPE DOMAIN-CONTAINING PROTEIN"/>
    <property type="match status" value="1"/>
</dbReference>
<dbReference type="InterPro" id="IPR001878">
    <property type="entry name" value="Znf_CCHC"/>
</dbReference>
<dbReference type="SUPFAM" id="SSF57756">
    <property type="entry name" value="Retrovirus zinc finger-like domains"/>
    <property type="match status" value="1"/>
</dbReference>
<dbReference type="PROSITE" id="PS50158">
    <property type="entry name" value="ZF_CCHC"/>
    <property type="match status" value="1"/>
</dbReference>
<keyword evidence="1" id="KW-0479">Metal-binding</keyword>
<dbReference type="Pfam" id="PF19259">
    <property type="entry name" value="Ty3_capsid"/>
    <property type="match status" value="1"/>
</dbReference>
<dbReference type="Pfam" id="PF00098">
    <property type="entry name" value="zf-CCHC"/>
    <property type="match status" value="1"/>
</dbReference>
<protein>
    <submittedName>
        <fullName evidence="4">10277_t:CDS:1</fullName>
    </submittedName>
</protein>